<protein>
    <submittedName>
        <fullName evidence="1">Uncharacterized protein</fullName>
    </submittedName>
</protein>
<sequence>MYMCISISARLFGSRRRRLLQPLHRRLMTPGGGSSFSSASPASDHRPVVFVLLKMMGAVDGLMEKADEISSVGRLFLSAEW</sequence>
<proteinExistence type="predicted"/>
<dbReference type="Proteomes" id="UP000264353">
    <property type="component" value="Chromosome A8"/>
</dbReference>
<dbReference type="EMBL" id="CM010635">
    <property type="protein sequence ID" value="RID49650.1"/>
    <property type="molecule type" value="Genomic_DNA"/>
</dbReference>
<evidence type="ECO:0000313" key="2">
    <source>
        <dbReference type="Proteomes" id="UP000264353"/>
    </source>
</evidence>
<dbReference type="AlphaFoldDB" id="A0A397YF75"/>
<reference evidence="1 2" key="1">
    <citation type="submission" date="2018-06" db="EMBL/GenBank/DDBJ databases">
        <title>WGS assembly of Brassica rapa FPsc.</title>
        <authorList>
            <person name="Bowman J."/>
            <person name="Kohchi T."/>
            <person name="Yamato K."/>
            <person name="Jenkins J."/>
            <person name="Shu S."/>
            <person name="Ishizaki K."/>
            <person name="Yamaoka S."/>
            <person name="Nishihama R."/>
            <person name="Nakamura Y."/>
            <person name="Berger F."/>
            <person name="Adam C."/>
            <person name="Aki S."/>
            <person name="Althoff F."/>
            <person name="Araki T."/>
            <person name="Arteaga-Vazquez M."/>
            <person name="Balasubrmanian S."/>
            <person name="Bauer D."/>
            <person name="Boehm C."/>
            <person name="Briginshaw L."/>
            <person name="Caballero-Perez J."/>
            <person name="Catarino B."/>
            <person name="Chen F."/>
            <person name="Chiyoda S."/>
            <person name="Chovatia M."/>
            <person name="Davies K."/>
            <person name="Delmans M."/>
            <person name="Demura T."/>
            <person name="Dierschke T."/>
            <person name="Dolan L."/>
            <person name="Dorantes-Acosta A."/>
            <person name="Eklund D."/>
            <person name="Florent S."/>
            <person name="Flores-Sandoval E."/>
            <person name="Fujiyama A."/>
            <person name="Fukuzawa H."/>
            <person name="Galik B."/>
            <person name="Grimanelli D."/>
            <person name="Grimwood J."/>
            <person name="Grossniklaus U."/>
            <person name="Hamada T."/>
            <person name="Haseloff J."/>
            <person name="Hetherington A."/>
            <person name="Higo A."/>
            <person name="Hirakawa Y."/>
            <person name="Hundley H."/>
            <person name="Ikeda Y."/>
            <person name="Inoue K."/>
            <person name="Inoue S."/>
            <person name="Ishida S."/>
            <person name="Jia Q."/>
            <person name="Kakita M."/>
            <person name="Kanazawa T."/>
            <person name="Kawai Y."/>
            <person name="Kawashima T."/>
            <person name="Kennedy M."/>
            <person name="Kinose K."/>
            <person name="Kinoshita T."/>
            <person name="Kohara Y."/>
            <person name="Koide E."/>
            <person name="Komatsu K."/>
            <person name="Kopischke S."/>
            <person name="Kubo M."/>
            <person name="Kyozuka J."/>
            <person name="Lagercrantz U."/>
            <person name="Lin S."/>
            <person name="Lindquist E."/>
            <person name="Lipzen A."/>
            <person name="Lu C."/>
            <person name="Luna E."/>
            <person name="Martienssen R."/>
            <person name="Minamino N."/>
            <person name="Mizutani M."/>
            <person name="Mizutani M."/>
            <person name="Mochizuki N."/>
            <person name="Monte I."/>
            <person name="Mosher R."/>
            <person name="Nagasaki H."/>
            <person name="Nakagami H."/>
            <person name="Naramoto S."/>
            <person name="Nishitani K."/>
            <person name="Ohtani M."/>
            <person name="Okamoto T."/>
            <person name="Okumura M."/>
            <person name="Phillips J."/>
            <person name="Pollak B."/>
            <person name="Reinders A."/>
            <person name="Roevekamp M."/>
            <person name="Sano R."/>
            <person name="Sawa S."/>
            <person name="Schmid M."/>
            <person name="Shirakawa M."/>
            <person name="Solano R."/>
            <person name="Spunde A."/>
            <person name="Suetsugu N."/>
            <person name="Sugano S."/>
            <person name="Sugiyama A."/>
            <person name="Sun R."/>
            <person name="Suzuki Y."/>
            <person name="Takenaka M."/>
            <person name="Takezawa D."/>
            <person name="Tomogane H."/>
            <person name="Tsuzuki M."/>
            <person name="Ueda T."/>
            <person name="Umeda M."/>
            <person name="Ward J."/>
            <person name="Watanabe Y."/>
            <person name="Yazaki K."/>
            <person name="Yokoyama R."/>
            <person name="Yoshitake Y."/>
            <person name="Yotsui I."/>
            <person name="Zachgo S."/>
            <person name="Schmutz J."/>
        </authorList>
    </citation>
    <scope>NUCLEOTIDE SEQUENCE [LARGE SCALE GENOMIC DNA]</scope>
    <source>
        <strain evidence="2">cv. B-3</strain>
    </source>
</reference>
<accession>A0A397YF75</accession>
<name>A0A397YF75_BRACM</name>
<gene>
    <name evidence="1" type="ORF">BRARA_H00436</name>
</gene>
<evidence type="ECO:0000313" key="1">
    <source>
        <dbReference type="EMBL" id="RID49650.1"/>
    </source>
</evidence>
<organism evidence="1 2">
    <name type="scientific">Brassica campestris</name>
    <name type="common">Field mustard</name>
    <dbReference type="NCBI Taxonomy" id="3711"/>
    <lineage>
        <taxon>Eukaryota</taxon>
        <taxon>Viridiplantae</taxon>
        <taxon>Streptophyta</taxon>
        <taxon>Embryophyta</taxon>
        <taxon>Tracheophyta</taxon>
        <taxon>Spermatophyta</taxon>
        <taxon>Magnoliopsida</taxon>
        <taxon>eudicotyledons</taxon>
        <taxon>Gunneridae</taxon>
        <taxon>Pentapetalae</taxon>
        <taxon>rosids</taxon>
        <taxon>malvids</taxon>
        <taxon>Brassicales</taxon>
        <taxon>Brassicaceae</taxon>
        <taxon>Brassiceae</taxon>
        <taxon>Brassica</taxon>
    </lineage>
</organism>